<dbReference type="GO" id="GO:0015628">
    <property type="term" value="P:protein secretion by the type II secretion system"/>
    <property type="evidence" value="ECO:0007669"/>
    <property type="project" value="TreeGrafter"/>
</dbReference>
<reference evidence="1 2" key="1">
    <citation type="submission" date="2020-04" db="EMBL/GenBank/DDBJ databases">
        <title>Chitinophaga sp. G-6-1-13 sp. nov., isolated from soil.</title>
        <authorList>
            <person name="Dahal R.H."/>
            <person name="Chaudhary D.K."/>
        </authorList>
    </citation>
    <scope>NUCLEOTIDE SEQUENCE [LARGE SCALE GENOMIC DNA]</scope>
    <source>
        <strain evidence="1 2">G-6-1-13</strain>
    </source>
</reference>
<dbReference type="InterPro" id="IPR051675">
    <property type="entry name" value="Endo/Exo/Phosphatase_dom_1"/>
</dbReference>
<dbReference type="GO" id="GO:0015627">
    <property type="term" value="C:type II protein secretion system complex"/>
    <property type="evidence" value="ECO:0007669"/>
    <property type="project" value="TreeGrafter"/>
</dbReference>
<name>A0A848GIF3_9BACT</name>
<dbReference type="AlphaFoldDB" id="A0A848GIF3"/>
<evidence type="ECO:0000313" key="1">
    <source>
        <dbReference type="EMBL" id="NML35638.1"/>
    </source>
</evidence>
<gene>
    <name evidence="1" type="ORF">HHL17_00385</name>
</gene>
<sequence>MHKTSLKELFRFSRKEQAGIVLLLLLVWLTSRAPDLWFYLHGTAPPDTAGCAAALRSLEAAAADVTNKPLAPDLPADRVAAAVVPAALFYFDPNTLPAEGWQRLGVSARTAATIDRYRQKGGRFRSAADLERIYGLSPSLCRQLQPYVRITGSVADRRPDSSMHAERRDTAYHYGARHRKPLPQAIDVNAADTAEWQLLPGIGPGFARRIVAFREKLGGFYDVSQVGECYGLPDSTFKKIQPLLQISNGSLKKIDLNLTDEKSLAAHPYIRYKLARLIIQYRSAHGAFRRVEELRQLPLVDDVIYRKIEHYIVITF</sequence>
<dbReference type="Gene3D" id="1.10.150.320">
    <property type="entry name" value="Photosystem II 12 kDa extrinsic protein"/>
    <property type="match status" value="1"/>
</dbReference>
<comment type="caution">
    <text evidence="1">The sequence shown here is derived from an EMBL/GenBank/DDBJ whole genome shotgun (WGS) entry which is preliminary data.</text>
</comment>
<dbReference type="Proteomes" id="UP000583266">
    <property type="component" value="Unassembled WGS sequence"/>
</dbReference>
<dbReference type="Gene3D" id="1.10.150.280">
    <property type="entry name" value="AF1531-like domain"/>
    <property type="match status" value="2"/>
</dbReference>
<dbReference type="RefSeq" id="WP_169222849.1">
    <property type="nucleotide sequence ID" value="NZ_JABBGC010000001.1"/>
</dbReference>
<proteinExistence type="predicted"/>
<dbReference type="PANTHER" id="PTHR21180:SF32">
    <property type="entry name" value="ENDONUCLEASE_EXONUCLEASE_PHOSPHATASE FAMILY DOMAIN-CONTAINING PROTEIN 1"/>
    <property type="match status" value="1"/>
</dbReference>
<dbReference type="EMBL" id="JABBGC010000001">
    <property type="protein sequence ID" value="NML35638.1"/>
    <property type="molecule type" value="Genomic_DNA"/>
</dbReference>
<evidence type="ECO:0000313" key="2">
    <source>
        <dbReference type="Proteomes" id="UP000583266"/>
    </source>
</evidence>
<dbReference type="SUPFAM" id="SSF47781">
    <property type="entry name" value="RuvA domain 2-like"/>
    <property type="match status" value="3"/>
</dbReference>
<dbReference type="Pfam" id="PF12836">
    <property type="entry name" value="HHH_3"/>
    <property type="match status" value="3"/>
</dbReference>
<keyword evidence="2" id="KW-1185">Reference proteome</keyword>
<dbReference type="PANTHER" id="PTHR21180">
    <property type="entry name" value="ENDONUCLEASE/EXONUCLEASE/PHOSPHATASE FAMILY DOMAIN-CONTAINING PROTEIN 1"/>
    <property type="match status" value="1"/>
</dbReference>
<accession>A0A848GIF3</accession>
<protein>
    <submittedName>
        <fullName evidence="1">Helix-hairpin-helix domain-containing protein</fullName>
    </submittedName>
</protein>
<dbReference type="InterPro" id="IPR010994">
    <property type="entry name" value="RuvA_2-like"/>
</dbReference>
<organism evidence="1 2">
    <name type="scientific">Chitinophaga fulva</name>
    <dbReference type="NCBI Taxonomy" id="2728842"/>
    <lineage>
        <taxon>Bacteria</taxon>
        <taxon>Pseudomonadati</taxon>
        <taxon>Bacteroidota</taxon>
        <taxon>Chitinophagia</taxon>
        <taxon>Chitinophagales</taxon>
        <taxon>Chitinophagaceae</taxon>
        <taxon>Chitinophaga</taxon>
    </lineage>
</organism>